<dbReference type="SUPFAM" id="SSF55811">
    <property type="entry name" value="Nudix"/>
    <property type="match status" value="1"/>
</dbReference>
<dbReference type="InterPro" id="IPR000059">
    <property type="entry name" value="NUDIX_hydrolase_NudL_CS"/>
</dbReference>
<keyword evidence="10" id="KW-0576">Peroxisome</keyword>
<comment type="caution">
    <text evidence="31">The sequence shown here is derived from an EMBL/GenBank/DDBJ whole genome shotgun (WGS) entry which is preliminary data.</text>
</comment>
<evidence type="ECO:0000256" key="23">
    <source>
        <dbReference type="ARBA" id="ARBA00049284"/>
    </source>
</evidence>
<comment type="catalytic activity">
    <reaction evidence="15">
        <text>malonyl-CoA + H2O = malonyl-4'-phosphopantetheine + adenosine 3',5'-bisphosphate + 2 H(+)</text>
        <dbReference type="Rhea" id="RHEA:67468"/>
        <dbReference type="ChEBI" id="CHEBI:15377"/>
        <dbReference type="ChEBI" id="CHEBI:15378"/>
        <dbReference type="ChEBI" id="CHEBI:57384"/>
        <dbReference type="ChEBI" id="CHEBI:58343"/>
        <dbReference type="ChEBI" id="CHEBI:172363"/>
    </reaction>
    <physiologicalReaction direction="left-to-right" evidence="15">
        <dbReference type="Rhea" id="RHEA:67469"/>
    </physiologicalReaction>
</comment>
<evidence type="ECO:0000256" key="28">
    <source>
        <dbReference type="ARBA" id="ARBA00072984"/>
    </source>
</evidence>
<evidence type="ECO:0000256" key="21">
    <source>
        <dbReference type="ARBA" id="ARBA00048667"/>
    </source>
</evidence>
<dbReference type="PROSITE" id="PS01293">
    <property type="entry name" value="NUDIX_COA"/>
    <property type="match status" value="1"/>
</dbReference>
<organism evidence="31 32">
    <name type="scientific">Mauremys mutica</name>
    <name type="common">yellowpond turtle</name>
    <dbReference type="NCBI Taxonomy" id="74926"/>
    <lineage>
        <taxon>Eukaryota</taxon>
        <taxon>Metazoa</taxon>
        <taxon>Chordata</taxon>
        <taxon>Craniata</taxon>
        <taxon>Vertebrata</taxon>
        <taxon>Euteleostomi</taxon>
        <taxon>Archelosauria</taxon>
        <taxon>Testudinata</taxon>
        <taxon>Testudines</taxon>
        <taxon>Cryptodira</taxon>
        <taxon>Durocryptodira</taxon>
        <taxon>Testudinoidea</taxon>
        <taxon>Geoemydidae</taxon>
        <taxon>Geoemydinae</taxon>
        <taxon>Mauremys</taxon>
    </lineage>
</organism>
<dbReference type="PANTHER" id="PTHR12992:SF24">
    <property type="entry name" value="PEROXISOMAL COENZYME A DIPHOSPHATASE NUDT7"/>
    <property type="match status" value="1"/>
</dbReference>
<comment type="cofactor">
    <cofactor evidence="2">
        <name>Mg(2+)</name>
        <dbReference type="ChEBI" id="CHEBI:18420"/>
    </cofactor>
</comment>
<dbReference type="InterPro" id="IPR000086">
    <property type="entry name" value="NUDIX_hydrolase_dom"/>
</dbReference>
<evidence type="ECO:0000256" key="26">
    <source>
        <dbReference type="ARBA" id="ARBA00051856"/>
    </source>
</evidence>
<keyword evidence="11" id="KW-0464">Manganese</keyword>
<gene>
    <name evidence="31" type="ORF">KIL84_005133</name>
</gene>
<evidence type="ECO:0000256" key="18">
    <source>
        <dbReference type="ARBA" id="ARBA00047666"/>
    </source>
</evidence>
<evidence type="ECO:0000256" key="22">
    <source>
        <dbReference type="ARBA" id="ARBA00048961"/>
    </source>
</evidence>
<evidence type="ECO:0000256" key="12">
    <source>
        <dbReference type="ARBA" id="ARBA00044908"/>
    </source>
</evidence>
<dbReference type="EC" id="3.6.1.77" evidence="13"/>
<evidence type="ECO:0000256" key="6">
    <source>
        <dbReference type="ARBA" id="ARBA00022723"/>
    </source>
</evidence>
<dbReference type="GO" id="GO:0000287">
    <property type="term" value="F:magnesium ion binding"/>
    <property type="evidence" value="ECO:0007669"/>
    <property type="project" value="InterPro"/>
</dbReference>
<dbReference type="GO" id="GO:0009132">
    <property type="term" value="P:nucleoside diphosphate metabolic process"/>
    <property type="evidence" value="ECO:0007669"/>
    <property type="project" value="InterPro"/>
</dbReference>
<comment type="catalytic activity">
    <reaction evidence="16">
        <text>tetradecanoyl-CoA + H2O = tetradecanoyl-4'-phosphopantetheine + adenosine 3',5'-bisphosphate + 2 H(+)</text>
        <dbReference type="Rhea" id="RHEA:50028"/>
        <dbReference type="ChEBI" id="CHEBI:15377"/>
        <dbReference type="ChEBI" id="CHEBI:15378"/>
        <dbReference type="ChEBI" id="CHEBI:57385"/>
        <dbReference type="ChEBI" id="CHEBI:58343"/>
        <dbReference type="ChEBI" id="CHEBI:132017"/>
    </reaction>
    <physiologicalReaction direction="left-to-right" evidence="16">
        <dbReference type="Rhea" id="RHEA:50029"/>
    </physiologicalReaction>
</comment>
<comment type="catalytic activity">
    <reaction evidence="14">
        <text>octanoyl-CoA + H2O = S-octanoyl-4'-phosphopantetheine + adenosine 3',5'-bisphosphate + 2 H(+)</text>
        <dbReference type="Rhea" id="RHEA:50016"/>
        <dbReference type="ChEBI" id="CHEBI:15377"/>
        <dbReference type="ChEBI" id="CHEBI:15378"/>
        <dbReference type="ChEBI" id="CHEBI:57386"/>
        <dbReference type="ChEBI" id="CHEBI:58343"/>
        <dbReference type="ChEBI" id="CHEBI:132013"/>
    </reaction>
    <physiologicalReaction direction="left-to-right" evidence="14">
        <dbReference type="Rhea" id="RHEA:50017"/>
    </physiologicalReaction>
</comment>
<dbReference type="InterPro" id="IPR015797">
    <property type="entry name" value="NUDIX_hydrolase-like_dom_sf"/>
</dbReference>
<evidence type="ECO:0000256" key="4">
    <source>
        <dbReference type="ARBA" id="ARBA00006506"/>
    </source>
</evidence>
<evidence type="ECO:0000313" key="32">
    <source>
        <dbReference type="Proteomes" id="UP000827986"/>
    </source>
</evidence>
<comment type="catalytic activity">
    <reaction evidence="23">
        <text>butanoyl-CoA + H2O = S-butanoyl-4'-phosphopantetheine + adenosine 3',5'-bisphosphate + 2 H(+)</text>
        <dbReference type="Rhea" id="RHEA:49976"/>
        <dbReference type="ChEBI" id="CHEBI:15377"/>
        <dbReference type="ChEBI" id="CHEBI:15378"/>
        <dbReference type="ChEBI" id="CHEBI:57371"/>
        <dbReference type="ChEBI" id="CHEBI:58343"/>
        <dbReference type="ChEBI" id="CHEBI:132011"/>
    </reaction>
    <physiologicalReaction direction="left-to-right" evidence="23">
        <dbReference type="Rhea" id="RHEA:49977"/>
    </physiologicalReaction>
</comment>
<dbReference type="FunFam" id="3.90.79.10:FF:000049">
    <property type="entry name" value="Peroxisomal coenzyme A diphosphatase NUDT7"/>
    <property type="match status" value="1"/>
</dbReference>
<evidence type="ECO:0000256" key="11">
    <source>
        <dbReference type="ARBA" id="ARBA00023211"/>
    </source>
</evidence>
<comment type="catalytic activity">
    <reaction evidence="22">
        <text>choloyl-CoA + H2O = S-choloyl-4'-phosphopantetheine + adenosine 3',5'-bisphosphate + 2 H(+)</text>
        <dbReference type="Rhea" id="RHEA:50036"/>
        <dbReference type="ChEBI" id="CHEBI:15377"/>
        <dbReference type="ChEBI" id="CHEBI:15378"/>
        <dbReference type="ChEBI" id="CHEBI:57373"/>
        <dbReference type="ChEBI" id="CHEBI:58343"/>
        <dbReference type="ChEBI" id="CHEBI:132020"/>
    </reaction>
    <physiologicalReaction direction="left-to-right" evidence="22">
        <dbReference type="Rhea" id="RHEA:50037"/>
    </physiologicalReaction>
</comment>
<comment type="catalytic activity">
    <reaction evidence="21">
        <text>a 5'-end CoA-ribonucleoside in mRNA + H2O = a 5'-end phospho-adenosine-phospho-ribonucleoside in mRNA + (R)-4'-phosphopantetheine + 2 H(+)</text>
        <dbReference type="Rhea" id="RHEA:67592"/>
        <dbReference type="Rhea" id="RHEA-COMP:15719"/>
        <dbReference type="Rhea" id="RHEA-COMP:17276"/>
        <dbReference type="ChEBI" id="CHEBI:15377"/>
        <dbReference type="ChEBI" id="CHEBI:15378"/>
        <dbReference type="ChEBI" id="CHEBI:61723"/>
        <dbReference type="ChEBI" id="CHEBI:144051"/>
        <dbReference type="ChEBI" id="CHEBI:172371"/>
    </reaction>
    <physiologicalReaction direction="left-to-right" evidence="21">
        <dbReference type="Rhea" id="RHEA:67593"/>
    </physiologicalReaction>
</comment>
<evidence type="ECO:0000256" key="17">
    <source>
        <dbReference type="ARBA" id="ARBA00047466"/>
    </source>
</evidence>
<dbReference type="GO" id="GO:0003723">
    <property type="term" value="F:RNA binding"/>
    <property type="evidence" value="ECO:0007669"/>
    <property type="project" value="UniProtKB-KW"/>
</dbReference>
<evidence type="ECO:0000256" key="10">
    <source>
        <dbReference type="ARBA" id="ARBA00023140"/>
    </source>
</evidence>
<evidence type="ECO:0000256" key="13">
    <source>
        <dbReference type="ARBA" id="ARBA00044967"/>
    </source>
</evidence>
<comment type="catalytic activity">
    <reaction evidence="12">
        <text>CoA + H2O = (R)-4'-phosphopantetheine + adenosine 3',5'-bisphosphate + 2 H(+)</text>
        <dbReference type="Rhea" id="RHEA:64988"/>
        <dbReference type="ChEBI" id="CHEBI:15377"/>
        <dbReference type="ChEBI" id="CHEBI:15378"/>
        <dbReference type="ChEBI" id="CHEBI:57287"/>
        <dbReference type="ChEBI" id="CHEBI:58343"/>
        <dbReference type="ChEBI" id="CHEBI:61723"/>
        <dbReference type="EC" id="3.6.1.77"/>
    </reaction>
    <physiologicalReaction direction="left-to-right" evidence="12">
        <dbReference type="Rhea" id="RHEA:64989"/>
    </physiologicalReaction>
</comment>
<evidence type="ECO:0000256" key="5">
    <source>
        <dbReference type="ARBA" id="ARBA00011245"/>
    </source>
</evidence>
<comment type="subcellular location">
    <subcellularLocation>
        <location evidence="3">Peroxisome</location>
    </subcellularLocation>
</comment>
<evidence type="ECO:0000256" key="20">
    <source>
        <dbReference type="ARBA" id="ARBA00048624"/>
    </source>
</evidence>
<comment type="cofactor">
    <cofactor evidence="1">
        <name>Mn(2+)</name>
        <dbReference type="ChEBI" id="CHEBI:29035"/>
    </cofactor>
</comment>
<comment type="catalytic activity">
    <reaction evidence="25">
        <text>3alpha,7alpha,12alpha-trihydroxy-5beta-cholestan-26-oyl-CoA + H2O = 3alpha,7alpha,12alpha-trihydroxy-5beta-cholestan-26-oyl-4'-phosphopantetheine + adenosine 3',5'-bisphosphate + 2 H(+)</text>
        <dbReference type="Rhea" id="RHEA:50040"/>
        <dbReference type="ChEBI" id="CHEBI:15377"/>
        <dbReference type="ChEBI" id="CHEBI:15378"/>
        <dbReference type="ChEBI" id="CHEBI:58343"/>
        <dbReference type="ChEBI" id="CHEBI:63001"/>
        <dbReference type="ChEBI" id="CHEBI:132021"/>
    </reaction>
    <physiologicalReaction direction="left-to-right" evidence="25">
        <dbReference type="Rhea" id="RHEA:50041"/>
    </physiologicalReaction>
</comment>
<dbReference type="Proteomes" id="UP000827986">
    <property type="component" value="Unassembled WGS sequence"/>
</dbReference>
<comment type="catalytic activity">
    <reaction evidence="24">
        <text>decanoyl-CoA + H2O = decanoyl-4'-phosphopantetheine + adenosine 3',5'-bisphosphate + 2 H(+)</text>
        <dbReference type="Rhea" id="RHEA:50020"/>
        <dbReference type="ChEBI" id="CHEBI:15377"/>
        <dbReference type="ChEBI" id="CHEBI:15378"/>
        <dbReference type="ChEBI" id="CHEBI:58343"/>
        <dbReference type="ChEBI" id="CHEBI:61430"/>
        <dbReference type="ChEBI" id="CHEBI:132014"/>
    </reaction>
    <physiologicalReaction direction="left-to-right" evidence="24">
        <dbReference type="Rhea" id="RHEA:50021"/>
    </physiologicalReaction>
</comment>
<comment type="catalytic activity">
    <reaction evidence="19">
        <text>dodecanoyl-CoA + H2O = S-dodecanoyl-4'-phosphopantetheine + adenosine 3',5'-bisphosphate + 2 H(+)</text>
        <dbReference type="Rhea" id="RHEA:50024"/>
        <dbReference type="ChEBI" id="CHEBI:15377"/>
        <dbReference type="ChEBI" id="CHEBI:15378"/>
        <dbReference type="ChEBI" id="CHEBI:57375"/>
        <dbReference type="ChEBI" id="CHEBI:58343"/>
        <dbReference type="ChEBI" id="CHEBI:132015"/>
    </reaction>
    <physiologicalReaction direction="left-to-right" evidence="19">
        <dbReference type="Rhea" id="RHEA:50025"/>
    </physiologicalReaction>
</comment>
<keyword evidence="32" id="KW-1185">Reference proteome</keyword>
<comment type="similarity">
    <text evidence="4">Belongs to the Nudix hydrolase family. PCD1 subfamily.</text>
</comment>
<evidence type="ECO:0000313" key="31">
    <source>
        <dbReference type="EMBL" id="KAH1181407.1"/>
    </source>
</evidence>
<evidence type="ECO:0000256" key="27">
    <source>
        <dbReference type="ARBA" id="ARBA00059426"/>
    </source>
</evidence>
<dbReference type="GO" id="GO:0030145">
    <property type="term" value="F:manganese ion binding"/>
    <property type="evidence" value="ECO:0007669"/>
    <property type="project" value="InterPro"/>
</dbReference>
<proteinExistence type="inferred from homology"/>
<protein>
    <recommendedName>
        <fullName evidence="28">Peroxisomal coenzyme A diphosphatase NUDT7</fullName>
        <ecNumber evidence="13">3.6.1.77</ecNumber>
    </recommendedName>
    <alternativeName>
        <fullName evidence="29">Nucleoside diphosphate-linked moiety X motif 7</fullName>
    </alternativeName>
</protein>
<evidence type="ECO:0000256" key="16">
    <source>
        <dbReference type="ARBA" id="ARBA00047403"/>
    </source>
</evidence>
<evidence type="ECO:0000256" key="14">
    <source>
        <dbReference type="ARBA" id="ARBA00047289"/>
    </source>
</evidence>
<evidence type="ECO:0000256" key="29">
    <source>
        <dbReference type="ARBA" id="ARBA00079598"/>
    </source>
</evidence>
<dbReference type="GO" id="GO:0015938">
    <property type="term" value="P:coenzyme A catabolic process"/>
    <property type="evidence" value="ECO:0007669"/>
    <property type="project" value="TreeGrafter"/>
</dbReference>
<evidence type="ECO:0000256" key="7">
    <source>
        <dbReference type="ARBA" id="ARBA00022801"/>
    </source>
</evidence>
<dbReference type="PANTHER" id="PTHR12992">
    <property type="entry name" value="NUDIX HYDROLASE"/>
    <property type="match status" value="1"/>
</dbReference>
<evidence type="ECO:0000256" key="15">
    <source>
        <dbReference type="ARBA" id="ARBA00047369"/>
    </source>
</evidence>
<evidence type="ECO:0000256" key="25">
    <source>
        <dbReference type="ARBA" id="ARBA00051749"/>
    </source>
</evidence>
<comment type="subunit">
    <text evidence="5">Monomer.</text>
</comment>
<sequence length="280" mass="31421">MSASQTNATTITFFIVSPPEEKPVCGLTAALGWVGKMAALRDAEDERGSRSIKDKAKISLRKYDVGNKFSHLPLAKASVLMPLMVKDGKLYVLFTVRSMKLRRSPGEVCFPGGKSEPTDRDEIATALREAKEEVGLHPEQVEVICRLLPGIDKVGSLVTPVVGFIEDTFQARPNPDEVSDVFLVPLEYFIDPLKYMTVPYKRANGVASWLHSFVYDDPERKTSLRIWGLTAHFAVFLALVIFEKKPTFDIQYDLDNLISSSEKNFMEEYMSLYEGRSSKL</sequence>
<keyword evidence="7" id="KW-0378">Hydrolase</keyword>
<dbReference type="Pfam" id="PF00293">
    <property type="entry name" value="NUDIX"/>
    <property type="match status" value="1"/>
</dbReference>
<comment type="catalytic activity">
    <reaction evidence="26">
        <text>acetyl-CoA + H2O = S-acetyl-4'-phosphopantetheine + adenosine 3',5'-bisphosphate + 2 H(+)</text>
        <dbReference type="Rhea" id="RHEA:64992"/>
        <dbReference type="ChEBI" id="CHEBI:15377"/>
        <dbReference type="ChEBI" id="CHEBI:15378"/>
        <dbReference type="ChEBI" id="CHEBI:57288"/>
        <dbReference type="ChEBI" id="CHEBI:58343"/>
        <dbReference type="ChEBI" id="CHEBI:156266"/>
    </reaction>
    <physiologicalReaction direction="left-to-right" evidence="26">
        <dbReference type="Rhea" id="RHEA:64993"/>
    </physiologicalReaction>
</comment>
<evidence type="ECO:0000256" key="1">
    <source>
        <dbReference type="ARBA" id="ARBA00001936"/>
    </source>
</evidence>
<reference evidence="31" key="1">
    <citation type="submission" date="2021-09" db="EMBL/GenBank/DDBJ databases">
        <title>The genome of Mauremys mutica provides insights into the evolution of semi-aquatic lifestyle.</title>
        <authorList>
            <person name="Gong S."/>
            <person name="Gao Y."/>
        </authorList>
    </citation>
    <scope>NUCLEOTIDE SEQUENCE</scope>
    <source>
        <strain evidence="31">MM-2020</strain>
        <tissue evidence="31">Muscle</tissue>
    </source>
</reference>
<evidence type="ECO:0000256" key="9">
    <source>
        <dbReference type="ARBA" id="ARBA00022884"/>
    </source>
</evidence>
<comment type="function">
    <text evidence="27">Fatty acyl-coenzyme A (CoA) diphosphatase that hydrolyzes fatty acyl-CoA to yield acyl-4'-phosphopantetheine and adenosine 3',5'-bisphosphate. Cleaves CoA, CoA esters and oxidized CoA with similar efficiencies. Preferentially hydrolyzes medium-chain acyl-CoAs and bile acid-CoAs. Has no activity toward NDP-sugars, CDP-alcohols, (deoxy)nucleoside 5'-triphosphates, nucleoside 5'-di or monophosphates, diadenosine polyphosphates, NAD, NADH, NADP, NADPH or thymidine-5'-monophospho-p-nitrophenyl ester. May be required to eliminate oxidized CoA from peroxisomes, or regulate CoA and acyl-CoA levels in this organelle in response to metabolic demand. Does not play a role in U8 snoRNA decapping activity. Binds U8 snoRNA. Exhibits decapping activity towards dpCoA-capped RNAs in vitro.</text>
</comment>
<dbReference type="CDD" id="cd03426">
    <property type="entry name" value="NUDIX_CoAse_Nudt7"/>
    <property type="match status" value="1"/>
</dbReference>
<evidence type="ECO:0000256" key="3">
    <source>
        <dbReference type="ARBA" id="ARBA00004275"/>
    </source>
</evidence>
<dbReference type="GO" id="GO:0010945">
    <property type="term" value="F:coenzyme A diphosphatase activity"/>
    <property type="evidence" value="ECO:0007669"/>
    <property type="project" value="UniProtKB-EC"/>
</dbReference>
<keyword evidence="6" id="KW-0479">Metal-binding</keyword>
<keyword evidence="8" id="KW-0460">Magnesium</keyword>
<evidence type="ECO:0000256" key="8">
    <source>
        <dbReference type="ARBA" id="ARBA00022842"/>
    </source>
</evidence>
<dbReference type="AlphaFoldDB" id="A0A9D4AYN0"/>
<keyword evidence="9" id="KW-0694">RNA-binding</keyword>
<evidence type="ECO:0000259" key="30">
    <source>
        <dbReference type="PROSITE" id="PS51462"/>
    </source>
</evidence>
<comment type="catalytic activity">
    <reaction evidence="20">
        <text>succinyl-CoA + H2O = succinyl-4'-phosphopantetheine + adenosine 3',5'-bisphosphate + 2 H(+)</text>
        <dbReference type="Rhea" id="RHEA:67472"/>
        <dbReference type="ChEBI" id="CHEBI:15377"/>
        <dbReference type="ChEBI" id="CHEBI:15378"/>
        <dbReference type="ChEBI" id="CHEBI:57292"/>
        <dbReference type="ChEBI" id="CHEBI:58343"/>
        <dbReference type="ChEBI" id="CHEBI:172364"/>
    </reaction>
    <physiologicalReaction direction="left-to-right" evidence="20">
        <dbReference type="Rhea" id="RHEA:67473"/>
    </physiologicalReaction>
</comment>
<evidence type="ECO:0000256" key="19">
    <source>
        <dbReference type="ARBA" id="ARBA00047757"/>
    </source>
</evidence>
<dbReference type="InterPro" id="IPR045121">
    <property type="entry name" value="CoAse"/>
</dbReference>
<feature type="domain" description="Nudix hydrolase" evidence="30">
    <location>
        <begin position="74"/>
        <end position="210"/>
    </location>
</feature>
<evidence type="ECO:0000256" key="2">
    <source>
        <dbReference type="ARBA" id="ARBA00001946"/>
    </source>
</evidence>
<dbReference type="GO" id="GO:0005782">
    <property type="term" value="C:peroxisomal matrix"/>
    <property type="evidence" value="ECO:0007669"/>
    <property type="project" value="UniProtKB-ARBA"/>
</dbReference>
<dbReference type="Gene3D" id="3.90.79.10">
    <property type="entry name" value="Nucleoside Triphosphate Pyrophosphohydrolase"/>
    <property type="match status" value="1"/>
</dbReference>
<name>A0A9D4AYN0_9SAUR</name>
<dbReference type="EMBL" id="JAHDVG010000468">
    <property type="protein sequence ID" value="KAH1181407.1"/>
    <property type="molecule type" value="Genomic_DNA"/>
</dbReference>
<comment type="catalytic activity">
    <reaction evidence="17">
        <text>hexanoyl-CoA + H2O = hexanoyl-4'-phosphopantetheine + adenosine 3',5'-bisphosphate + 2 H(+)</text>
        <dbReference type="Rhea" id="RHEA:49980"/>
        <dbReference type="ChEBI" id="CHEBI:15377"/>
        <dbReference type="ChEBI" id="CHEBI:15378"/>
        <dbReference type="ChEBI" id="CHEBI:58343"/>
        <dbReference type="ChEBI" id="CHEBI:62620"/>
        <dbReference type="ChEBI" id="CHEBI:132012"/>
    </reaction>
    <physiologicalReaction direction="left-to-right" evidence="17">
        <dbReference type="Rhea" id="RHEA:49981"/>
    </physiologicalReaction>
</comment>
<evidence type="ECO:0000256" key="24">
    <source>
        <dbReference type="ARBA" id="ARBA00050371"/>
    </source>
</evidence>
<dbReference type="PROSITE" id="PS51462">
    <property type="entry name" value="NUDIX"/>
    <property type="match status" value="1"/>
</dbReference>
<comment type="catalytic activity">
    <reaction evidence="18">
        <text>propanoyl-CoA + H2O = propanoyl-4'-phosphopantetheine + adenosine 3',5'-bisphosphate + 2 H(+)</text>
        <dbReference type="Rhea" id="RHEA:67464"/>
        <dbReference type="ChEBI" id="CHEBI:15377"/>
        <dbReference type="ChEBI" id="CHEBI:15378"/>
        <dbReference type="ChEBI" id="CHEBI:57392"/>
        <dbReference type="ChEBI" id="CHEBI:58343"/>
        <dbReference type="ChEBI" id="CHEBI:172362"/>
    </reaction>
    <physiologicalReaction direction="left-to-right" evidence="18">
        <dbReference type="Rhea" id="RHEA:67465"/>
    </physiologicalReaction>
</comment>
<accession>A0A9D4AYN0</accession>